<keyword evidence="1" id="KW-0863">Zinc-finger</keyword>
<evidence type="ECO:0000259" key="3">
    <source>
        <dbReference type="PROSITE" id="PS50089"/>
    </source>
</evidence>
<name>A0A5J4T9G2_9EUKA</name>
<dbReference type="CDD" id="cd16448">
    <property type="entry name" value="RING-H2"/>
    <property type="match status" value="1"/>
</dbReference>
<accession>A0A5J4T9G2</accession>
<dbReference type="InterPro" id="IPR001841">
    <property type="entry name" value="Znf_RING"/>
</dbReference>
<dbReference type="Pfam" id="PF13639">
    <property type="entry name" value="zf-RING_2"/>
    <property type="match status" value="1"/>
</dbReference>
<evidence type="ECO:0000313" key="4">
    <source>
        <dbReference type="EMBL" id="KAA6354170.1"/>
    </source>
</evidence>
<keyword evidence="1" id="KW-0862">Zinc</keyword>
<sequence length="197" mass="22734">MVIFNAGFGDFNLETSKATCPLCEESIVPVKPAFSECIWRIDFQKPNGVISKLIWNKAEENQYITYDQDKSGMAEFTRLIIQTKKLQSTHAKQEIKKEKKDEEEEEEENDDEEEEEEEEEEKEENVRVPIDGACGICHKLKIGEVSILKCSHSFHTNCIPRWKERGLKCPHCGETMEVEQNVTKEEEPELSDESDGF</sequence>
<gene>
    <name evidence="4" type="ORF">EZS28_050303</name>
</gene>
<dbReference type="AlphaFoldDB" id="A0A5J4T9G2"/>
<evidence type="ECO:0000256" key="1">
    <source>
        <dbReference type="PROSITE-ProRule" id="PRU00175"/>
    </source>
</evidence>
<dbReference type="GO" id="GO:0008270">
    <property type="term" value="F:zinc ion binding"/>
    <property type="evidence" value="ECO:0007669"/>
    <property type="project" value="UniProtKB-KW"/>
</dbReference>
<evidence type="ECO:0000256" key="2">
    <source>
        <dbReference type="SAM" id="MobiDB-lite"/>
    </source>
</evidence>
<dbReference type="PROSITE" id="PS50089">
    <property type="entry name" value="ZF_RING_2"/>
    <property type="match status" value="1"/>
</dbReference>
<evidence type="ECO:0000313" key="5">
    <source>
        <dbReference type="Proteomes" id="UP000324800"/>
    </source>
</evidence>
<keyword evidence="1" id="KW-0479">Metal-binding</keyword>
<proteinExistence type="predicted"/>
<feature type="compositionally biased region" description="Acidic residues" evidence="2">
    <location>
        <begin position="101"/>
        <end position="123"/>
    </location>
</feature>
<protein>
    <recommendedName>
        <fullName evidence="3">RING-type domain-containing protein</fullName>
    </recommendedName>
</protein>
<dbReference type="SMART" id="SM00184">
    <property type="entry name" value="RING"/>
    <property type="match status" value="1"/>
</dbReference>
<feature type="region of interest" description="Disordered" evidence="2">
    <location>
        <begin position="91"/>
        <end position="126"/>
    </location>
</feature>
<feature type="domain" description="RING-type" evidence="3">
    <location>
        <begin position="134"/>
        <end position="172"/>
    </location>
</feature>
<dbReference type="SUPFAM" id="SSF57850">
    <property type="entry name" value="RING/U-box"/>
    <property type="match status" value="1"/>
</dbReference>
<comment type="caution">
    <text evidence="4">The sequence shown here is derived from an EMBL/GenBank/DDBJ whole genome shotgun (WGS) entry which is preliminary data.</text>
</comment>
<dbReference type="Proteomes" id="UP000324800">
    <property type="component" value="Unassembled WGS sequence"/>
</dbReference>
<reference evidence="4 5" key="1">
    <citation type="submission" date="2019-03" db="EMBL/GenBank/DDBJ databases">
        <title>Single cell metagenomics reveals metabolic interactions within the superorganism composed of flagellate Streblomastix strix and complex community of Bacteroidetes bacteria on its surface.</title>
        <authorList>
            <person name="Treitli S.C."/>
            <person name="Kolisko M."/>
            <person name="Husnik F."/>
            <person name="Keeling P."/>
            <person name="Hampl V."/>
        </authorList>
    </citation>
    <scope>NUCLEOTIDE SEQUENCE [LARGE SCALE GENOMIC DNA]</scope>
    <source>
        <strain evidence="4">ST1C</strain>
    </source>
</reference>
<dbReference type="EMBL" id="SNRW01036777">
    <property type="protein sequence ID" value="KAA6354170.1"/>
    <property type="molecule type" value="Genomic_DNA"/>
</dbReference>
<feature type="compositionally biased region" description="Basic and acidic residues" evidence="2">
    <location>
        <begin position="91"/>
        <end position="100"/>
    </location>
</feature>
<dbReference type="OrthoDB" id="8062037at2759"/>
<organism evidence="4 5">
    <name type="scientific">Streblomastix strix</name>
    <dbReference type="NCBI Taxonomy" id="222440"/>
    <lineage>
        <taxon>Eukaryota</taxon>
        <taxon>Metamonada</taxon>
        <taxon>Preaxostyla</taxon>
        <taxon>Oxymonadida</taxon>
        <taxon>Streblomastigidae</taxon>
        <taxon>Streblomastix</taxon>
    </lineage>
</organism>
<dbReference type="InterPro" id="IPR013083">
    <property type="entry name" value="Znf_RING/FYVE/PHD"/>
</dbReference>
<dbReference type="Gene3D" id="3.30.40.10">
    <property type="entry name" value="Zinc/RING finger domain, C3HC4 (zinc finger)"/>
    <property type="match status" value="1"/>
</dbReference>